<proteinExistence type="predicted"/>
<dbReference type="OrthoDB" id="10278506at2759"/>
<organism evidence="2 3">
    <name type="scientific">Trema orientale</name>
    <name type="common">Charcoal tree</name>
    <name type="synonym">Celtis orientalis</name>
    <dbReference type="NCBI Taxonomy" id="63057"/>
    <lineage>
        <taxon>Eukaryota</taxon>
        <taxon>Viridiplantae</taxon>
        <taxon>Streptophyta</taxon>
        <taxon>Embryophyta</taxon>
        <taxon>Tracheophyta</taxon>
        <taxon>Spermatophyta</taxon>
        <taxon>Magnoliopsida</taxon>
        <taxon>eudicotyledons</taxon>
        <taxon>Gunneridae</taxon>
        <taxon>Pentapetalae</taxon>
        <taxon>rosids</taxon>
        <taxon>fabids</taxon>
        <taxon>Rosales</taxon>
        <taxon>Cannabaceae</taxon>
        <taxon>Trema</taxon>
    </lineage>
</organism>
<name>A0A2P5ELW6_TREOI</name>
<reference evidence="3" key="1">
    <citation type="submission" date="2016-06" db="EMBL/GenBank/DDBJ databases">
        <title>Parallel loss of symbiosis genes in relatives of nitrogen-fixing non-legume Parasponia.</title>
        <authorList>
            <person name="Van Velzen R."/>
            <person name="Holmer R."/>
            <person name="Bu F."/>
            <person name="Rutten L."/>
            <person name="Van Zeijl A."/>
            <person name="Liu W."/>
            <person name="Santuari L."/>
            <person name="Cao Q."/>
            <person name="Sharma T."/>
            <person name="Shen D."/>
            <person name="Roswanjaya Y."/>
            <person name="Wardhani T."/>
            <person name="Kalhor M.S."/>
            <person name="Jansen J."/>
            <person name="Van den Hoogen J."/>
            <person name="Gungor B."/>
            <person name="Hartog M."/>
            <person name="Hontelez J."/>
            <person name="Verver J."/>
            <person name="Yang W.-C."/>
            <person name="Schijlen E."/>
            <person name="Repin R."/>
            <person name="Schilthuizen M."/>
            <person name="Schranz E."/>
            <person name="Heidstra R."/>
            <person name="Miyata K."/>
            <person name="Fedorova E."/>
            <person name="Kohlen W."/>
            <person name="Bisseling T."/>
            <person name="Smit S."/>
            <person name="Geurts R."/>
        </authorList>
    </citation>
    <scope>NUCLEOTIDE SEQUENCE [LARGE SCALE GENOMIC DNA]</scope>
    <source>
        <strain evidence="3">cv. RG33-2</strain>
    </source>
</reference>
<gene>
    <name evidence="2" type="ORF">TorRG33x02_175980</name>
</gene>
<feature type="region of interest" description="Disordered" evidence="1">
    <location>
        <begin position="40"/>
        <end position="68"/>
    </location>
</feature>
<evidence type="ECO:0000313" key="2">
    <source>
        <dbReference type="EMBL" id="PON86550.1"/>
    </source>
</evidence>
<feature type="compositionally biased region" description="Polar residues" evidence="1">
    <location>
        <begin position="40"/>
        <end position="50"/>
    </location>
</feature>
<sequence length="105" mass="11582">MTRFASVCVTVHLGSFSEPLATFDRFLQMTSLHSSFASFAQTKSASASTRYRSDRTPQPHNPSSTRNLPLHLLYSAAASTPRSRPVALSWRKNDSPVSNSRPLSL</sequence>
<feature type="compositionally biased region" description="Polar residues" evidence="1">
    <location>
        <begin position="58"/>
        <end position="67"/>
    </location>
</feature>
<keyword evidence="3" id="KW-1185">Reference proteome</keyword>
<dbReference type="Proteomes" id="UP000237000">
    <property type="component" value="Unassembled WGS sequence"/>
</dbReference>
<feature type="compositionally biased region" description="Polar residues" evidence="1">
    <location>
        <begin position="95"/>
        <end position="105"/>
    </location>
</feature>
<dbReference type="InParanoid" id="A0A2P5ELW6"/>
<evidence type="ECO:0000313" key="3">
    <source>
        <dbReference type="Proteomes" id="UP000237000"/>
    </source>
</evidence>
<evidence type="ECO:0000256" key="1">
    <source>
        <dbReference type="SAM" id="MobiDB-lite"/>
    </source>
</evidence>
<comment type="caution">
    <text evidence="2">The sequence shown here is derived from an EMBL/GenBank/DDBJ whole genome shotgun (WGS) entry which is preliminary data.</text>
</comment>
<dbReference type="AlphaFoldDB" id="A0A2P5ELW6"/>
<dbReference type="EMBL" id="JXTC01000130">
    <property type="protein sequence ID" value="PON86550.1"/>
    <property type="molecule type" value="Genomic_DNA"/>
</dbReference>
<accession>A0A2P5ELW6</accession>
<feature type="region of interest" description="Disordered" evidence="1">
    <location>
        <begin position="80"/>
        <end position="105"/>
    </location>
</feature>
<protein>
    <submittedName>
        <fullName evidence="2">Uncharacterized protein</fullName>
    </submittedName>
</protein>